<protein>
    <recommendedName>
        <fullName evidence="3">EF-hand domain-containing protein</fullName>
    </recommendedName>
</protein>
<feature type="domain" description="EF-hand" evidence="3">
    <location>
        <begin position="86"/>
        <end position="121"/>
    </location>
</feature>
<feature type="coiled-coil region" evidence="1">
    <location>
        <begin position="138"/>
        <end position="165"/>
    </location>
</feature>
<evidence type="ECO:0000259" key="3">
    <source>
        <dbReference type="PROSITE" id="PS50222"/>
    </source>
</evidence>
<feature type="coiled-coil region" evidence="1">
    <location>
        <begin position="191"/>
        <end position="225"/>
    </location>
</feature>
<organism evidence="4 5">
    <name type="scientific">Euplotes crassus</name>
    <dbReference type="NCBI Taxonomy" id="5936"/>
    <lineage>
        <taxon>Eukaryota</taxon>
        <taxon>Sar</taxon>
        <taxon>Alveolata</taxon>
        <taxon>Ciliophora</taxon>
        <taxon>Intramacronucleata</taxon>
        <taxon>Spirotrichea</taxon>
        <taxon>Hypotrichia</taxon>
        <taxon>Euplotida</taxon>
        <taxon>Euplotidae</taxon>
        <taxon>Moneuplotes</taxon>
    </lineage>
</organism>
<accession>A0AAD1UK58</accession>
<evidence type="ECO:0000256" key="2">
    <source>
        <dbReference type="SAM" id="MobiDB-lite"/>
    </source>
</evidence>
<keyword evidence="1" id="KW-0175">Coiled coil</keyword>
<evidence type="ECO:0000313" key="4">
    <source>
        <dbReference type="EMBL" id="CAI2366855.1"/>
    </source>
</evidence>
<reference evidence="4" key="1">
    <citation type="submission" date="2023-07" db="EMBL/GenBank/DDBJ databases">
        <authorList>
            <consortium name="AG Swart"/>
            <person name="Singh M."/>
            <person name="Singh A."/>
            <person name="Seah K."/>
            <person name="Emmerich C."/>
        </authorList>
    </citation>
    <scope>NUCLEOTIDE SEQUENCE</scope>
    <source>
        <strain evidence="4">DP1</strain>
    </source>
</reference>
<feature type="compositionally biased region" description="Basic and acidic residues" evidence="2">
    <location>
        <begin position="460"/>
        <end position="479"/>
    </location>
</feature>
<sequence>MQIGMNASKSKGGMNSVTYSTLANVPKAKRLKIVNESKNLLGASKKCKDIWNSIRKADFRKEGILNEANMQLVFSNKNKEYITDMLRVSTVEDFISLFDLDRDGFLNQDEQISVFSLVKEKCQILCEELAAIHEYQLYKDIMKEVRALEKDIVIYQNDLRSEIQKRQLDEYIEIGEEKLKDFHKQWECNFEDFERESMNKIEELKNQHENEMEELNMRLDRAVEAVKVKPKARLKELQTQEKLVAANERIEEAINYRKELKDFEVEEANRVEGLRHDNAMKQRNKLLSDQKKEMLQLESKIETARNNLRIKMDKELNTLQKEINLHVNDIKRIQGLISRLAVKKGETNDELRRNKDRAKKTMNQIKNARKIGGDAERTMKNTLVTTGATITAGHGFNAAAASTLLLGGNVRNMMTGGMLSSSLGNTSSSGNNFANQARPLKYILTQAPICKFDISANSGQEKRPINKEEDPTKSDMDLKGKIKTLLDQRKPPTEKMPSLCEMYDDDLNLIDQ</sequence>
<evidence type="ECO:0000256" key="1">
    <source>
        <dbReference type="SAM" id="Coils"/>
    </source>
</evidence>
<feature type="coiled-coil region" evidence="1">
    <location>
        <begin position="280"/>
        <end position="314"/>
    </location>
</feature>
<dbReference type="PROSITE" id="PS50222">
    <property type="entry name" value="EF_HAND_2"/>
    <property type="match status" value="1"/>
</dbReference>
<dbReference type="Proteomes" id="UP001295684">
    <property type="component" value="Unassembled WGS sequence"/>
</dbReference>
<feature type="region of interest" description="Disordered" evidence="2">
    <location>
        <begin position="459"/>
        <end position="479"/>
    </location>
</feature>
<dbReference type="PANTHER" id="PTHR47026">
    <property type="entry name" value="PIGMENTOSA GTPASE REGULATOR-LIKE PROTEIN, PUTATIVE-RELATED"/>
    <property type="match status" value="1"/>
</dbReference>
<proteinExistence type="predicted"/>
<keyword evidence="5" id="KW-1185">Reference proteome</keyword>
<dbReference type="EMBL" id="CAMPGE010007939">
    <property type="protein sequence ID" value="CAI2366855.1"/>
    <property type="molecule type" value="Genomic_DNA"/>
</dbReference>
<dbReference type="PANTHER" id="PTHR47026:SF2">
    <property type="entry name" value="FLAGELLAR ASSOCIATED PROTEIN"/>
    <property type="match status" value="1"/>
</dbReference>
<name>A0AAD1UK58_EUPCR</name>
<gene>
    <name evidence="4" type="ORF">ECRASSUSDP1_LOCUS8129</name>
</gene>
<dbReference type="GO" id="GO:0005509">
    <property type="term" value="F:calcium ion binding"/>
    <property type="evidence" value="ECO:0007669"/>
    <property type="project" value="InterPro"/>
</dbReference>
<comment type="caution">
    <text evidence="4">The sequence shown here is derived from an EMBL/GenBank/DDBJ whole genome shotgun (WGS) entry which is preliminary data.</text>
</comment>
<dbReference type="AlphaFoldDB" id="A0AAD1UK58"/>
<dbReference type="InterPro" id="IPR002048">
    <property type="entry name" value="EF_hand_dom"/>
</dbReference>
<evidence type="ECO:0000313" key="5">
    <source>
        <dbReference type="Proteomes" id="UP001295684"/>
    </source>
</evidence>